<sequence length="190" mass="21571">MLELLLETSRMIVSFVKEDLSRSHLYALAGLPFLLMVSECLIRKVIGQPFANQKEFVQTFGYLVIGVIFYQTFFLGMIRFVEYIPFISTNWGVEEGISIGIITLTAAAVLSPLTSLYIRFESVSLQITYLLGHSVLYDCLIGWGSTYLEERPQIPILVYILFAALYITLIIVITKMNDERKKTGTYRTAA</sequence>
<feature type="transmembrane region" description="Helical" evidence="1">
    <location>
        <begin position="62"/>
        <end position="84"/>
    </location>
</feature>
<protein>
    <submittedName>
        <fullName evidence="2">Uncharacterized protein</fullName>
    </submittedName>
</protein>
<reference evidence="3" key="1">
    <citation type="journal article" date="2019" name="Int. J. Syst. Evol. Microbiol.">
        <title>The Global Catalogue of Microorganisms (GCM) 10K type strain sequencing project: providing services to taxonomists for standard genome sequencing and annotation.</title>
        <authorList>
            <consortium name="The Broad Institute Genomics Platform"/>
            <consortium name="The Broad Institute Genome Sequencing Center for Infectious Disease"/>
            <person name="Wu L."/>
            <person name="Ma J."/>
        </authorList>
    </citation>
    <scope>NUCLEOTIDE SEQUENCE [LARGE SCALE GENOMIC DNA]</scope>
    <source>
        <strain evidence="3">CCM 8749</strain>
    </source>
</reference>
<evidence type="ECO:0000313" key="2">
    <source>
        <dbReference type="EMBL" id="MFC5985620.1"/>
    </source>
</evidence>
<feature type="transmembrane region" description="Helical" evidence="1">
    <location>
        <begin position="130"/>
        <end position="148"/>
    </location>
</feature>
<accession>A0ABW1IKP5</accession>
<feature type="transmembrane region" description="Helical" evidence="1">
    <location>
        <begin position="154"/>
        <end position="173"/>
    </location>
</feature>
<proteinExistence type="predicted"/>
<comment type="caution">
    <text evidence="2">The sequence shown here is derived from an EMBL/GenBank/DDBJ whole genome shotgun (WGS) entry which is preliminary data.</text>
</comment>
<feature type="transmembrane region" description="Helical" evidence="1">
    <location>
        <begin position="96"/>
        <end position="118"/>
    </location>
</feature>
<feature type="transmembrane region" description="Helical" evidence="1">
    <location>
        <begin position="24"/>
        <end position="42"/>
    </location>
</feature>
<evidence type="ECO:0000256" key="1">
    <source>
        <dbReference type="SAM" id="Phobius"/>
    </source>
</evidence>
<organism evidence="2 3">
    <name type="scientific">Marinicrinis lubricantis</name>
    <dbReference type="NCBI Taxonomy" id="2086470"/>
    <lineage>
        <taxon>Bacteria</taxon>
        <taxon>Bacillati</taxon>
        <taxon>Bacillota</taxon>
        <taxon>Bacilli</taxon>
        <taxon>Bacillales</taxon>
        <taxon>Paenibacillaceae</taxon>
    </lineage>
</organism>
<dbReference type="Proteomes" id="UP001596250">
    <property type="component" value="Unassembled WGS sequence"/>
</dbReference>
<keyword evidence="3" id="KW-1185">Reference proteome</keyword>
<evidence type="ECO:0000313" key="3">
    <source>
        <dbReference type="Proteomes" id="UP001596250"/>
    </source>
</evidence>
<gene>
    <name evidence="2" type="ORF">ACFPXP_04100</name>
</gene>
<keyword evidence="1" id="KW-0472">Membrane</keyword>
<keyword evidence="1" id="KW-1133">Transmembrane helix</keyword>
<dbReference type="EMBL" id="JBHSQV010000028">
    <property type="protein sequence ID" value="MFC5985620.1"/>
    <property type="molecule type" value="Genomic_DNA"/>
</dbReference>
<name>A0ABW1IKP5_9BACL</name>
<keyword evidence="1" id="KW-0812">Transmembrane</keyword>
<dbReference type="RefSeq" id="WP_379892638.1">
    <property type="nucleotide sequence ID" value="NZ_CBCSCT010000018.1"/>
</dbReference>